<evidence type="ECO:0000259" key="3">
    <source>
        <dbReference type="Pfam" id="PF16220"/>
    </source>
</evidence>
<dbReference type="InterPro" id="IPR006860">
    <property type="entry name" value="FecR"/>
</dbReference>
<dbReference type="PANTHER" id="PTHR30273">
    <property type="entry name" value="PERIPLASMIC SIGNAL SENSOR AND SIGMA FACTOR ACTIVATOR FECR-RELATED"/>
    <property type="match status" value="1"/>
</dbReference>
<dbReference type="InterPro" id="IPR032623">
    <property type="entry name" value="FecR_N"/>
</dbReference>
<dbReference type="Proteomes" id="UP000672602">
    <property type="component" value="Unassembled WGS sequence"/>
</dbReference>
<feature type="domain" description="FecR protein" evidence="2">
    <location>
        <begin position="143"/>
        <end position="235"/>
    </location>
</feature>
<evidence type="ECO:0000259" key="2">
    <source>
        <dbReference type="Pfam" id="PF04773"/>
    </source>
</evidence>
<name>A0A8J7S0H9_9PROT</name>
<dbReference type="InterPro" id="IPR012373">
    <property type="entry name" value="Ferrdict_sens_TM"/>
</dbReference>
<feature type="region of interest" description="Disordered" evidence="1">
    <location>
        <begin position="87"/>
        <end position="107"/>
    </location>
</feature>
<evidence type="ECO:0000313" key="5">
    <source>
        <dbReference type="Proteomes" id="UP000672602"/>
    </source>
</evidence>
<dbReference type="GO" id="GO:0016989">
    <property type="term" value="F:sigma factor antagonist activity"/>
    <property type="evidence" value="ECO:0007669"/>
    <property type="project" value="TreeGrafter"/>
</dbReference>
<dbReference type="Pfam" id="PF04773">
    <property type="entry name" value="FecR"/>
    <property type="match status" value="1"/>
</dbReference>
<dbReference type="Gene3D" id="2.60.120.1440">
    <property type="match status" value="1"/>
</dbReference>
<protein>
    <submittedName>
        <fullName evidence="4">FecR domain-containing protein</fullName>
    </submittedName>
</protein>
<dbReference type="PANTHER" id="PTHR30273:SF2">
    <property type="entry name" value="PROTEIN FECR"/>
    <property type="match status" value="1"/>
</dbReference>
<evidence type="ECO:0000256" key="1">
    <source>
        <dbReference type="SAM" id="MobiDB-lite"/>
    </source>
</evidence>
<dbReference type="AlphaFoldDB" id="A0A8J7S0H9"/>
<dbReference type="RefSeq" id="WP_210681028.1">
    <property type="nucleotide sequence ID" value="NZ_JAGMWN010000002.1"/>
</dbReference>
<dbReference type="Pfam" id="PF16220">
    <property type="entry name" value="DUF4880"/>
    <property type="match status" value="1"/>
</dbReference>
<gene>
    <name evidence="4" type="ORF">KAJ83_05505</name>
</gene>
<accession>A0A8J7S0H9</accession>
<keyword evidence="5" id="KW-1185">Reference proteome</keyword>
<evidence type="ECO:0000313" key="4">
    <source>
        <dbReference type="EMBL" id="MBP5856454.1"/>
    </source>
</evidence>
<feature type="domain" description="FecR N-terminal" evidence="3">
    <location>
        <begin position="14"/>
        <end position="55"/>
    </location>
</feature>
<organism evidence="4 5">
    <name type="scientific">Marivibrio halodurans</name>
    <dbReference type="NCBI Taxonomy" id="2039722"/>
    <lineage>
        <taxon>Bacteria</taxon>
        <taxon>Pseudomonadati</taxon>
        <taxon>Pseudomonadota</taxon>
        <taxon>Alphaproteobacteria</taxon>
        <taxon>Rhodospirillales</taxon>
        <taxon>Rhodospirillaceae</taxon>
        <taxon>Marivibrio</taxon>
    </lineage>
</organism>
<dbReference type="EMBL" id="JAGMWN010000002">
    <property type="protein sequence ID" value="MBP5856454.1"/>
    <property type="molecule type" value="Genomic_DNA"/>
</dbReference>
<comment type="caution">
    <text evidence="4">The sequence shown here is derived from an EMBL/GenBank/DDBJ whole genome shotgun (WGS) entry which is preliminary data.</text>
</comment>
<reference evidence="4" key="1">
    <citation type="submission" date="2021-04" db="EMBL/GenBank/DDBJ databases">
        <authorList>
            <person name="Zhang D.-C."/>
        </authorList>
    </citation>
    <scope>NUCLEOTIDE SEQUENCE</scope>
    <source>
        <strain evidence="4">CGMCC 1.15697</strain>
    </source>
</reference>
<sequence length="352" mass="37888">MSRQNHSIEQEASRAASLWMISLQEAPNDGKLRREFESWLAEPVNAAAWAETQRMAQAVGGAVPTHAESWEPFLQRVRAAPGDMHTRAAHPARHATTGDATWSPPPARRVNRRKVLTLAGVAAAATVAATVAGPEVMRTLNADYTTDVAKTRTIRLPDDSTVTVAPGSAIAVDYTDTERSIRLLEGEIFLDVRPNADLPFRVSAGAVRVTVLGTAFNVTHSDRGAEVGVVHGVVRVDLGEGTSPVAEALQAGEFVRVGLSGHARFGRQPVSEIGAWRQNQLIAQDQAFADVVDRLRRYHSGAIIIADGSLGDEPVTGVYNLTDSEAALRAIARSQKAVVRAFSPWLLVVSRF</sequence>
<proteinExistence type="predicted"/>
<dbReference type="PIRSF" id="PIRSF018266">
    <property type="entry name" value="FecR"/>
    <property type="match status" value="1"/>
</dbReference>